<organism evidence="10 11">
    <name type="scientific">Megasphaera lornae</name>
    <dbReference type="NCBI Taxonomy" id="1000568"/>
    <lineage>
        <taxon>Bacteria</taxon>
        <taxon>Bacillati</taxon>
        <taxon>Bacillota</taxon>
        <taxon>Negativicutes</taxon>
        <taxon>Veillonellales</taxon>
        <taxon>Veillonellaceae</taxon>
        <taxon>Megasphaera</taxon>
    </lineage>
</organism>
<accession>A0ABN0D218</accession>
<sequence>MKNKLYVNELFNSIDGEGRRAGELASFIRLCGCNLRCSYCDTTYAFTEGTPMAVEEILSQLRYRNITLTGGEPLLQDVHLLLQRLQDRDVNIETNGSVSIRPYLSYSHVWFTVDYKSISSGMTTAMKEENFQLLRPQDVLKFVVGTHADLEQARKICAYFNPSCPIYISAVFAAIEPKEIVAYMEAYRLMNWRLQLQLHKYIWPPTARGV</sequence>
<feature type="domain" description="Radical SAM core" evidence="9">
    <location>
        <begin position="31"/>
        <end position="102"/>
    </location>
</feature>
<keyword evidence="3 8" id="KW-0479">Metal-binding</keyword>
<protein>
    <recommendedName>
        <fullName evidence="8">7-carboxy-7-deazaguanine synthase</fullName>
        <shortName evidence="8">CDG synthase</shortName>
        <ecNumber evidence="8">4.3.99.3</ecNumber>
    </recommendedName>
    <alternativeName>
        <fullName evidence="8">Queuosine biosynthesis protein QueE</fullName>
    </alternativeName>
</protein>
<feature type="binding site" evidence="8">
    <location>
        <position position="29"/>
    </location>
    <ligand>
        <name>substrate</name>
    </ligand>
</feature>
<keyword evidence="2 8" id="KW-0949">S-adenosyl-L-methionine</keyword>
<comment type="cofactor">
    <cofactor evidence="8">
        <name>[4Fe-4S] cluster</name>
        <dbReference type="ChEBI" id="CHEBI:49883"/>
    </cofactor>
    <text evidence="8">Binds 1 [4Fe-4S] cluster. The cluster is coordinated with 3 cysteines and an exchangeable S-adenosyl-L-methionine.</text>
</comment>
<evidence type="ECO:0000256" key="3">
    <source>
        <dbReference type="ARBA" id="ARBA00022723"/>
    </source>
</evidence>
<dbReference type="Pfam" id="PF04055">
    <property type="entry name" value="Radical_SAM"/>
    <property type="match status" value="1"/>
</dbReference>
<evidence type="ECO:0000256" key="7">
    <source>
        <dbReference type="ARBA" id="ARBA00023239"/>
    </source>
</evidence>
<dbReference type="PANTHER" id="PTHR42836:SF1">
    <property type="entry name" value="7-CARBOXY-7-DEAZAGUANINE SYNTHASE"/>
    <property type="match status" value="1"/>
</dbReference>
<keyword evidence="11" id="KW-1185">Reference proteome</keyword>
<comment type="function">
    <text evidence="8">Catalyzes the complex heterocyclic radical-mediated conversion of 6-carboxy-5,6,7,8-tetrahydropterin (CPH4) to 7-carboxy-7-deazaguanine (CDG), a step common to the biosynthetic pathways of all 7-deazapurine-containing compounds.</text>
</comment>
<comment type="subunit">
    <text evidence="8">Homodimer.</text>
</comment>
<dbReference type="InterPro" id="IPR013785">
    <property type="entry name" value="Aldolase_TIM"/>
</dbReference>
<dbReference type="PIRSF" id="PIRSF000370">
    <property type="entry name" value="QueE"/>
    <property type="match status" value="1"/>
</dbReference>
<keyword evidence="6 8" id="KW-0411">Iron-sulfur</keyword>
<evidence type="ECO:0000256" key="1">
    <source>
        <dbReference type="ARBA" id="ARBA00022485"/>
    </source>
</evidence>
<evidence type="ECO:0000313" key="11">
    <source>
        <dbReference type="Proteomes" id="UP000004018"/>
    </source>
</evidence>
<evidence type="ECO:0000256" key="6">
    <source>
        <dbReference type="ARBA" id="ARBA00023014"/>
    </source>
</evidence>
<feature type="binding site" evidence="8">
    <location>
        <position position="33"/>
    </location>
    <ligand>
        <name>[4Fe-4S] cluster</name>
        <dbReference type="ChEBI" id="CHEBI:49883"/>
        <note>4Fe-4S-S-AdoMet</note>
    </ligand>
</feature>
<dbReference type="Proteomes" id="UP000004018">
    <property type="component" value="Unassembled WGS sequence"/>
</dbReference>
<dbReference type="SUPFAM" id="SSF102114">
    <property type="entry name" value="Radical SAM enzymes"/>
    <property type="match status" value="1"/>
</dbReference>
<feature type="binding site" evidence="8">
    <location>
        <position position="42"/>
    </location>
    <ligand>
        <name>Mg(2+)</name>
        <dbReference type="ChEBI" id="CHEBI:18420"/>
    </ligand>
</feature>
<feature type="binding site" evidence="8">
    <location>
        <position position="37"/>
    </location>
    <ligand>
        <name>[4Fe-4S] cluster</name>
        <dbReference type="ChEBI" id="CHEBI:49883"/>
        <note>4Fe-4S-S-AdoMet</note>
    </ligand>
</feature>
<evidence type="ECO:0000259" key="9">
    <source>
        <dbReference type="Pfam" id="PF04055"/>
    </source>
</evidence>
<comment type="cofactor">
    <cofactor evidence="8">
        <name>Mg(2+)</name>
        <dbReference type="ChEBI" id="CHEBI:18420"/>
    </cofactor>
</comment>
<feature type="binding site" evidence="8">
    <location>
        <position position="40"/>
    </location>
    <ligand>
        <name>[4Fe-4S] cluster</name>
        <dbReference type="ChEBI" id="CHEBI:49883"/>
        <note>4Fe-4S-S-AdoMet</note>
    </ligand>
</feature>
<keyword evidence="1 8" id="KW-0004">4Fe-4S</keyword>
<name>A0ABN0D218_9FIRM</name>
<feature type="binding site" evidence="8">
    <location>
        <position position="69"/>
    </location>
    <ligand>
        <name>substrate</name>
    </ligand>
</feature>
<reference evidence="10 11" key="1">
    <citation type="submission" date="2011-04" db="EMBL/GenBank/DDBJ databases">
        <authorList>
            <person name="Harkins D.M."/>
            <person name="Madupu R."/>
            <person name="Durkin A.S."/>
            <person name="Torralba M."/>
            <person name="Methe B."/>
            <person name="Sutton G.G."/>
            <person name="Nelson K.E."/>
        </authorList>
    </citation>
    <scope>NUCLEOTIDE SEQUENCE [LARGE SCALE GENOMIC DNA]</scope>
    <source>
        <strain evidence="10 11">UPII 199-6</strain>
    </source>
</reference>
<dbReference type="InterPro" id="IPR058240">
    <property type="entry name" value="rSAM_sf"/>
</dbReference>
<keyword evidence="7 8" id="KW-0456">Lyase</keyword>
<comment type="caution">
    <text evidence="10">The sequence shown here is derived from an EMBL/GenBank/DDBJ whole genome shotgun (WGS) entry which is preliminary data.</text>
</comment>
<gene>
    <name evidence="8" type="primary">queE</name>
    <name evidence="10" type="ORF">HMPREF1039_0782</name>
</gene>
<evidence type="ECO:0000256" key="4">
    <source>
        <dbReference type="ARBA" id="ARBA00022842"/>
    </source>
</evidence>
<feature type="binding site" evidence="8">
    <location>
        <begin position="39"/>
        <end position="41"/>
    </location>
    <ligand>
        <name>S-adenosyl-L-methionine</name>
        <dbReference type="ChEBI" id="CHEBI:59789"/>
    </ligand>
</feature>
<evidence type="ECO:0000313" key="10">
    <source>
        <dbReference type="EMBL" id="EGL42377.1"/>
    </source>
</evidence>
<dbReference type="Gene3D" id="3.20.20.70">
    <property type="entry name" value="Aldolase class I"/>
    <property type="match status" value="1"/>
</dbReference>
<comment type="catalytic activity">
    <reaction evidence="8">
        <text>6-carboxy-5,6,7,8-tetrahydropterin + H(+) = 7-carboxy-7-carbaguanine + NH4(+)</text>
        <dbReference type="Rhea" id="RHEA:27974"/>
        <dbReference type="ChEBI" id="CHEBI:15378"/>
        <dbReference type="ChEBI" id="CHEBI:28938"/>
        <dbReference type="ChEBI" id="CHEBI:61032"/>
        <dbReference type="ChEBI" id="CHEBI:61036"/>
        <dbReference type="EC" id="4.3.99.3"/>
    </reaction>
</comment>
<keyword evidence="5 8" id="KW-0408">Iron</keyword>
<dbReference type="SFLD" id="SFLDS00029">
    <property type="entry name" value="Radical_SAM"/>
    <property type="match status" value="1"/>
</dbReference>
<evidence type="ECO:0000256" key="2">
    <source>
        <dbReference type="ARBA" id="ARBA00022691"/>
    </source>
</evidence>
<comment type="caution">
    <text evidence="8">Lacks conserved residue(s) required for the propagation of feature annotation.</text>
</comment>
<dbReference type="InterPro" id="IPR007197">
    <property type="entry name" value="rSAM"/>
</dbReference>
<dbReference type="PANTHER" id="PTHR42836">
    <property type="entry name" value="7-CARBOXY-7-DEAZAGUANINE SYNTHASE"/>
    <property type="match status" value="1"/>
</dbReference>
<comment type="cofactor">
    <cofactor evidence="8">
        <name>S-adenosyl-L-methionine</name>
        <dbReference type="ChEBI" id="CHEBI:59789"/>
    </cofactor>
    <text evidence="8">Binds 1 S-adenosyl-L-methionine per subunit.</text>
</comment>
<evidence type="ECO:0000256" key="5">
    <source>
        <dbReference type="ARBA" id="ARBA00023004"/>
    </source>
</evidence>
<keyword evidence="8" id="KW-0671">Queuosine biosynthesis</keyword>
<dbReference type="CDD" id="cd01335">
    <property type="entry name" value="Radical_SAM"/>
    <property type="match status" value="1"/>
</dbReference>
<dbReference type="HAMAP" id="MF_00917">
    <property type="entry name" value="QueE"/>
    <property type="match status" value="1"/>
</dbReference>
<dbReference type="EC" id="4.3.99.3" evidence="8"/>
<dbReference type="EMBL" id="AFIJ01000004">
    <property type="protein sequence ID" value="EGL42377.1"/>
    <property type="molecule type" value="Genomic_DNA"/>
</dbReference>
<comment type="pathway">
    <text evidence="8">Purine metabolism; 7-cyano-7-deazaguanine biosynthesis.</text>
</comment>
<feature type="binding site" evidence="8">
    <location>
        <position position="71"/>
    </location>
    <ligand>
        <name>S-adenosyl-L-methionine</name>
        <dbReference type="ChEBI" id="CHEBI:59789"/>
    </ligand>
</feature>
<keyword evidence="4 8" id="KW-0460">Magnesium</keyword>
<evidence type="ECO:0000256" key="8">
    <source>
        <dbReference type="HAMAP-Rule" id="MF_00917"/>
    </source>
</evidence>
<dbReference type="InterPro" id="IPR024924">
    <property type="entry name" value="7-CO-7-deazaguanine_synth-like"/>
</dbReference>
<comment type="similarity">
    <text evidence="8">Belongs to the radical SAM superfamily. 7-carboxy-7-deazaguanine synthase family.</text>
</comment>
<feature type="binding site" evidence="8">
    <location>
        <begin position="14"/>
        <end position="16"/>
    </location>
    <ligand>
        <name>substrate</name>
    </ligand>
</feature>
<dbReference type="RefSeq" id="WP_007390384.1">
    <property type="nucleotide sequence ID" value="NZ_AFIJ01000004.1"/>
</dbReference>
<proteinExistence type="inferred from homology"/>